<dbReference type="Proteomes" id="UP001631969">
    <property type="component" value="Unassembled WGS sequence"/>
</dbReference>
<gene>
    <name evidence="1" type="ORF">ACI1P1_04885</name>
</gene>
<name>A0ACC7NSC6_9BACL</name>
<proteinExistence type="predicted"/>
<keyword evidence="2" id="KW-1185">Reference proteome</keyword>
<reference evidence="1" key="1">
    <citation type="submission" date="2024-12" db="EMBL/GenBank/DDBJ databases">
        <authorList>
            <person name="Wu N."/>
        </authorList>
    </citation>
    <scope>NUCLEOTIDE SEQUENCE</scope>
    <source>
        <strain evidence="1">P15</strain>
    </source>
</reference>
<evidence type="ECO:0000313" key="2">
    <source>
        <dbReference type="Proteomes" id="UP001631969"/>
    </source>
</evidence>
<comment type="caution">
    <text evidence="1">The sequence shown here is derived from an EMBL/GenBank/DDBJ whole genome shotgun (WGS) entry which is preliminary data.</text>
</comment>
<sequence length="57" mass="6839">MKMICRCSGEVQELRNKLHLPDEVVLEQFAFKDGNRELSREEAARFLEFIRKELEKQ</sequence>
<accession>A0ACC7NSC6</accession>
<dbReference type="EMBL" id="JBJURJ010000003">
    <property type="protein sequence ID" value="MFM9327634.1"/>
    <property type="molecule type" value="Genomic_DNA"/>
</dbReference>
<evidence type="ECO:0000313" key="1">
    <source>
        <dbReference type="EMBL" id="MFM9327634.1"/>
    </source>
</evidence>
<organism evidence="1 2">
    <name type="scientific">Paenibacillus mesotrionivorans</name>
    <dbReference type="NCBI Taxonomy" id="3160968"/>
    <lineage>
        <taxon>Bacteria</taxon>
        <taxon>Bacillati</taxon>
        <taxon>Bacillota</taxon>
        <taxon>Bacilli</taxon>
        <taxon>Bacillales</taxon>
        <taxon>Paenibacillaceae</taxon>
        <taxon>Paenibacillus</taxon>
    </lineage>
</organism>
<protein>
    <submittedName>
        <fullName evidence="1">Uncharacterized protein</fullName>
    </submittedName>
</protein>